<dbReference type="PANTHER" id="PTHR42996:SF1">
    <property type="entry name" value="PHOSPHATE-BINDING PROTEIN PSTS"/>
    <property type="match status" value="1"/>
</dbReference>
<evidence type="ECO:0000256" key="1">
    <source>
        <dbReference type="ARBA" id="ARBA00008725"/>
    </source>
</evidence>
<comment type="similarity">
    <text evidence="1">Belongs to the PstS family.</text>
</comment>
<reference evidence="6 7" key="1">
    <citation type="submission" date="2019-01" db="EMBL/GenBank/DDBJ databases">
        <authorList>
            <person name="Ferrante I. M."/>
        </authorList>
    </citation>
    <scope>NUCLEOTIDE SEQUENCE [LARGE SCALE GENOMIC DNA]</scope>
    <source>
        <strain evidence="6 7">B856</strain>
    </source>
</reference>
<evidence type="ECO:0000259" key="5">
    <source>
        <dbReference type="Pfam" id="PF12849"/>
    </source>
</evidence>
<dbReference type="SUPFAM" id="SSF53850">
    <property type="entry name" value="Periplasmic binding protein-like II"/>
    <property type="match status" value="1"/>
</dbReference>
<dbReference type="Gene3D" id="3.40.190.10">
    <property type="entry name" value="Periplasmic binding protein-like II"/>
    <property type="match status" value="2"/>
</dbReference>
<feature type="region of interest" description="Disordered" evidence="2">
    <location>
        <begin position="426"/>
        <end position="447"/>
    </location>
</feature>
<evidence type="ECO:0000313" key="7">
    <source>
        <dbReference type="Proteomes" id="UP000291116"/>
    </source>
</evidence>
<feature type="compositionally biased region" description="Low complexity" evidence="2">
    <location>
        <begin position="426"/>
        <end position="443"/>
    </location>
</feature>
<keyword evidence="3" id="KW-1133">Transmembrane helix</keyword>
<feature type="transmembrane region" description="Helical" evidence="3">
    <location>
        <begin position="472"/>
        <end position="492"/>
    </location>
</feature>
<organism evidence="6 7">
    <name type="scientific">Pseudo-nitzschia multistriata</name>
    <dbReference type="NCBI Taxonomy" id="183589"/>
    <lineage>
        <taxon>Eukaryota</taxon>
        <taxon>Sar</taxon>
        <taxon>Stramenopiles</taxon>
        <taxon>Ochrophyta</taxon>
        <taxon>Bacillariophyta</taxon>
        <taxon>Bacillariophyceae</taxon>
        <taxon>Bacillariophycidae</taxon>
        <taxon>Bacillariales</taxon>
        <taxon>Bacillariaceae</taxon>
        <taxon>Pseudo-nitzschia</taxon>
    </lineage>
</organism>
<dbReference type="InterPro" id="IPR050962">
    <property type="entry name" value="Phosphate-bind_PstS"/>
</dbReference>
<keyword evidence="4" id="KW-0732">Signal</keyword>
<keyword evidence="3" id="KW-0472">Membrane</keyword>
<dbReference type="OrthoDB" id="511982at2759"/>
<evidence type="ECO:0000313" key="6">
    <source>
        <dbReference type="EMBL" id="VEU42486.1"/>
    </source>
</evidence>
<feature type="chain" id="PRO_5019529449" description="PBP domain-containing protein" evidence="4">
    <location>
        <begin position="22"/>
        <end position="515"/>
    </location>
</feature>
<evidence type="ECO:0000256" key="4">
    <source>
        <dbReference type="SAM" id="SignalP"/>
    </source>
</evidence>
<dbReference type="InterPro" id="IPR024370">
    <property type="entry name" value="PBP_domain"/>
</dbReference>
<proteinExistence type="inferred from homology"/>
<accession>A0A448ZKC7</accession>
<feature type="domain" description="PBP" evidence="5">
    <location>
        <begin position="20"/>
        <end position="328"/>
    </location>
</feature>
<name>A0A448ZKC7_9STRA</name>
<dbReference type="AlphaFoldDB" id="A0A448ZKC7"/>
<evidence type="ECO:0000256" key="2">
    <source>
        <dbReference type="SAM" id="MobiDB-lite"/>
    </source>
</evidence>
<sequence length="515" mass="55332">MKYSAAALSLASALLAAPVAAQPAISVHGSGTTNPSKCYWTIMDQMQIQSKNPIRMTYRAVGSSTGQAEFIGDGVLSDNMFGSGDIPLSQEKFDSLAQGSFFHLPVLLGAITFFHSAPVGDQKLNLSACTLSKIFKREITDWNDSEIILANPNLDLPRPAPITVAHRVKGSSSTASITQYLNQACPEEWPEELVGKTIDWDVDTIGCEGSGGMSACIKDIPGTIGYIDMGHGHSEGLAEIELQNAAQKYISTKEAAELGGIMAAAENADLPDTLQGSFANVNLLNQGGSNTWPITAMTYIYVKKDLTFIEDPAAQSLVKAFLRAVYSDDYIPQCEEEFGFVRIGGELREKALAAIETITTSPGAPEWSFEIDTQKNAGQSDYVISKKRKSYSELEQDKLVEMMNKMSFRIDQLEAQNAALMSQETVSATPVSSSPASSKPASSDFMKTSSSTGAFGTFIDEELDEDQQVKTALIMSSVSIALWVVAVLGMIVKYASGSTASKASKPEEMMEAGMN</sequence>
<protein>
    <recommendedName>
        <fullName evidence="5">PBP domain-containing protein</fullName>
    </recommendedName>
</protein>
<gene>
    <name evidence="6" type="ORF">PSNMU_V1.4_AUG-EV-PASAV3_0094530</name>
</gene>
<feature type="signal peptide" evidence="4">
    <location>
        <begin position="1"/>
        <end position="21"/>
    </location>
</feature>
<keyword evidence="3" id="KW-0812">Transmembrane</keyword>
<evidence type="ECO:0000256" key="3">
    <source>
        <dbReference type="SAM" id="Phobius"/>
    </source>
</evidence>
<dbReference type="Pfam" id="PF12849">
    <property type="entry name" value="PBP_like_2"/>
    <property type="match status" value="1"/>
</dbReference>
<dbReference type="PANTHER" id="PTHR42996">
    <property type="entry name" value="PHOSPHATE-BINDING PROTEIN PSTS"/>
    <property type="match status" value="1"/>
</dbReference>
<dbReference type="Proteomes" id="UP000291116">
    <property type="component" value="Unassembled WGS sequence"/>
</dbReference>
<dbReference type="EMBL" id="CAACVS010000445">
    <property type="protein sequence ID" value="VEU42486.1"/>
    <property type="molecule type" value="Genomic_DNA"/>
</dbReference>
<keyword evidence="7" id="KW-1185">Reference proteome</keyword>